<name>A0ACC1PIE1_9PEZI</name>
<proteinExistence type="predicted"/>
<evidence type="ECO:0000313" key="1">
    <source>
        <dbReference type="EMBL" id="KAJ2993054.1"/>
    </source>
</evidence>
<sequence length="118" mass="13537">MARIYNDLGSIRRDQEEGALNSVDFPEFVSHESVESKKQVLHSLGEYEYSCLMLAFNRLEALRLEGVASGTDVTAERLSKRRMTVWSMFLDQVVLFDQIYVIKDLSSHHIVQENGVKN</sequence>
<evidence type="ECO:0000313" key="2">
    <source>
        <dbReference type="Proteomes" id="UP001143856"/>
    </source>
</evidence>
<organism evidence="1 2">
    <name type="scientific">Xylaria curta</name>
    <dbReference type="NCBI Taxonomy" id="42375"/>
    <lineage>
        <taxon>Eukaryota</taxon>
        <taxon>Fungi</taxon>
        <taxon>Dikarya</taxon>
        <taxon>Ascomycota</taxon>
        <taxon>Pezizomycotina</taxon>
        <taxon>Sordariomycetes</taxon>
        <taxon>Xylariomycetidae</taxon>
        <taxon>Xylariales</taxon>
        <taxon>Xylariaceae</taxon>
        <taxon>Xylaria</taxon>
    </lineage>
</organism>
<accession>A0ACC1PIE1</accession>
<comment type="caution">
    <text evidence="1">The sequence shown here is derived from an EMBL/GenBank/DDBJ whole genome shotgun (WGS) entry which is preliminary data.</text>
</comment>
<reference evidence="1" key="1">
    <citation type="submission" date="2022-10" db="EMBL/GenBank/DDBJ databases">
        <title>Genome Sequence of Xylaria curta.</title>
        <authorList>
            <person name="Buettner E."/>
        </authorList>
    </citation>
    <scope>NUCLEOTIDE SEQUENCE</scope>
    <source>
        <strain evidence="1">Babe10</strain>
    </source>
</reference>
<gene>
    <name evidence="1" type="ORF">NUW58_g1962</name>
</gene>
<protein>
    <submittedName>
        <fullName evidence="1">Uncharacterized protein</fullName>
    </submittedName>
</protein>
<dbReference type="Proteomes" id="UP001143856">
    <property type="component" value="Unassembled WGS sequence"/>
</dbReference>
<dbReference type="EMBL" id="JAPDGR010000234">
    <property type="protein sequence ID" value="KAJ2993054.1"/>
    <property type="molecule type" value="Genomic_DNA"/>
</dbReference>
<keyword evidence="2" id="KW-1185">Reference proteome</keyword>